<dbReference type="PANTHER" id="PTHR42146:SF1">
    <property type="entry name" value="OLIGORIBONUCLEASE NRNB"/>
    <property type="match status" value="1"/>
</dbReference>
<accession>A0A9E7NBP1</accession>
<dbReference type="KEGG" id="sawl:NGM29_01735"/>
<dbReference type="InterPro" id="IPR052968">
    <property type="entry name" value="Nucleotide_metab_enz"/>
</dbReference>
<dbReference type="SUPFAM" id="SSF64182">
    <property type="entry name" value="DHH phosphoesterases"/>
    <property type="match status" value="1"/>
</dbReference>
<dbReference type="GeneID" id="73288727"/>
<keyword evidence="3" id="KW-1185">Reference proteome</keyword>
<dbReference type="Gene3D" id="3.10.310.30">
    <property type="match status" value="1"/>
</dbReference>
<dbReference type="Proteomes" id="UP001056855">
    <property type="component" value="Chromosome"/>
</dbReference>
<gene>
    <name evidence="2" type="ORF">NGM29_01735</name>
</gene>
<organism evidence="2 3">
    <name type="scientific">Natronosalvus rutilus</name>
    <dbReference type="NCBI Taxonomy" id="2953753"/>
    <lineage>
        <taxon>Archaea</taxon>
        <taxon>Methanobacteriati</taxon>
        <taxon>Methanobacteriota</taxon>
        <taxon>Stenosarchaea group</taxon>
        <taxon>Halobacteria</taxon>
        <taxon>Halobacteriales</taxon>
        <taxon>Natrialbaceae</taxon>
        <taxon>Natronosalvus</taxon>
    </lineage>
</organism>
<feature type="region of interest" description="Disordered" evidence="1">
    <location>
        <begin position="71"/>
        <end position="105"/>
    </location>
</feature>
<evidence type="ECO:0000256" key="1">
    <source>
        <dbReference type="SAM" id="MobiDB-lite"/>
    </source>
</evidence>
<name>A0A9E7NBP1_9EURY</name>
<dbReference type="RefSeq" id="WP_254158544.1">
    <property type="nucleotide sequence ID" value="NZ_CP100355.1"/>
</dbReference>
<feature type="region of interest" description="Disordered" evidence="1">
    <location>
        <begin position="1"/>
        <end position="21"/>
    </location>
</feature>
<evidence type="ECO:0000313" key="2">
    <source>
        <dbReference type="EMBL" id="UTF54034.1"/>
    </source>
</evidence>
<feature type="compositionally biased region" description="Polar residues" evidence="1">
    <location>
        <begin position="1"/>
        <end position="10"/>
    </location>
</feature>
<evidence type="ECO:0000313" key="3">
    <source>
        <dbReference type="Proteomes" id="UP001056855"/>
    </source>
</evidence>
<feature type="compositionally biased region" description="Acidic residues" evidence="1">
    <location>
        <begin position="79"/>
        <end position="105"/>
    </location>
</feature>
<dbReference type="EMBL" id="CP100355">
    <property type="protein sequence ID" value="UTF54034.1"/>
    <property type="molecule type" value="Genomic_DNA"/>
</dbReference>
<dbReference type="AlphaFoldDB" id="A0A9E7NBP1"/>
<reference evidence="2" key="1">
    <citation type="submission" date="2022-06" db="EMBL/GenBank/DDBJ databases">
        <title>Diverse halophilic archaea isolated from saline environments.</title>
        <authorList>
            <person name="Cui H.-L."/>
        </authorList>
    </citation>
    <scope>NUCLEOTIDE SEQUENCE</scope>
    <source>
        <strain evidence="2">WLHS1</strain>
    </source>
</reference>
<protein>
    <submittedName>
        <fullName evidence="2">Phosphohydrolase</fullName>
    </submittedName>
</protein>
<dbReference type="PANTHER" id="PTHR42146">
    <property type="entry name" value="3',5'-CYCLIC-NUCLEOTIDE PHOSPHODIESTERASE"/>
    <property type="match status" value="1"/>
</dbReference>
<sequence length="405" mass="44228">MDADLISSSDLPLGRKSVLPGTGFFLPDDVEDGLEEQKARAALEGAEVAVVADPDADGLACVAMIREAYDDVQVVPEPPTDDQDEEEGDGVGEDDPDADPLDELEPTPHRVALLPASPHNVEEALERVAAYAEPGIDCYVCDLCPDRYEYVEDELAALLEVSGDISWFDHHQWDDAVAAAVRDAGVDLVVGDSEEECTADVTLRSLAYDFDDKYETLAAVTRDHDLWLREDPRSDDLADYAYWTNPAEYVEVVREYGVDFPAWVHEFITERRVEKEALIEQAVGRAKFHDVGGYTVGVTYGRCSQNEVAEAMREEGADASVVVKPAGSASIRGTDEFDRCHEVAGRVNGGGHPKAAGCKPDIYDDMLDYAHHWTTRGAVTKQVILEAFEAVVESSSGDGEGELEE</sequence>
<proteinExistence type="predicted"/>
<dbReference type="InterPro" id="IPR038763">
    <property type="entry name" value="DHH_sf"/>
</dbReference>